<reference evidence="2 3" key="1">
    <citation type="submission" date="2019-02" db="EMBL/GenBank/DDBJ databases">
        <title>Deep-cultivation of Planctomycetes and their phenomic and genomic characterization uncovers novel biology.</title>
        <authorList>
            <person name="Wiegand S."/>
            <person name="Jogler M."/>
            <person name="Boedeker C."/>
            <person name="Pinto D."/>
            <person name="Vollmers J."/>
            <person name="Rivas-Marin E."/>
            <person name="Kohn T."/>
            <person name="Peeters S.H."/>
            <person name="Heuer A."/>
            <person name="Rast P."/>
            <person name="Oberbeckmann S."/>
            <person name="Bunk B."/>
            <person name="Jeske O."/>
            <person name="Meyerdierks A."/>
            <person name="Storesund J.E."/>
            <person name="Kallscheuer N."/>
            <person name="Luecker S."/>
            <person name="Lage O.M."/>
            <person name="Pohl T."/>
            <person name="Merkel B.J."/>
            <person name="Hornburger P."/>
            <person name="Mueller R.-W."/>
            <person name="Bruemmer F."/>
            <person name="Labrenz M."/>
            <person name="Spormann A.M."/>
            <person name="Op Den Camp H."/>
            <person name="Overmann J."/>
            <person name="Amann R."/>
            <person name="Jetten M.S.M."/>
            <person name="Mascher T."/>
            <person name="Medema M.H."/>
            <person name="Devos D.P."/>
            <person name="Kaster A.-K."/>
            <person name="Ovreas L."/>
            <person name="Rohde M."/>
            <person name="Galperin M.Y."/>
            <person name="Jogler C."/>
        </authorList>
    </citation>
    <scope>NUCLEOTIDE SEQUENCE [LARGE SCALE GENOMIC DNA]</scope>
    <source>
        <strain evidence="2 3">Mal64</strain>
    </source>
</reference>
<dbReference type="EMBL" id="SJPQ01000001">
    <property type="protein sequence ID" value="TWT90429.1"/>
    <property type="molecule type" value="Genomic_DNA"/>
</dbReference>
<dbReference type="RefSeq" id="WP_146397298.1">
    <property type="nucleotide sequence ID" value="NZ_SJPQ01000001.1"/>
</dbReference>
<dbReference type="OrthoDB" id="282833at2"/>
<evidence type="ECO:0000313" key="3">
    <source>
        <dbReference type="Proteomes" id="UP000315440"/>
    </source>
</evidence>
<name>A0A5C5ZSE8_9BACT</name>
<comment type="caution">
    <text evidence="2">The sequence shown here is derived from an EMBL/GenBank/DDBJ whole genome shotgun (WGS) entry which is preliminary data.</text>
</comment>
<feature type="domain" description="IrrE N-terminal-like" evidence="1">
    <location>
        <begin position="57"/>
        <end position="168"/>
    </location>
</feature>
<gene>
    <name evidence="2" type="ORF">Mal64_08180</name>
</gene>
<keyword evidence="3" id="KW-1185">Reference proteome</keyword>
<organism evidence="2 3">
    <name type="scientific">Pseudobythopirellula maris</name>
    <dbReference type="NCBI Taxonomy" id="2527991"/>
    <lineage>
        <taxon>Bacteria</taxon>
        <taxon>Pseudomonadati</taxon>
        <taxon>Planctomycetota</taxon>
        <taxon>Planctomycetia</taxon>
        <taxon>Pirellulales</taxon>
        <taxon>Lacipirellulaceae</taxon>
        <taxon>Pseudobythopirellula</taxon>
    </lineage>
</organism>
<evidence type="ECO:0000313" key="2">
    <source>
        <dbReference type="EMBL" id="TWT90429.1"/>
    </source>
</evidence>
<protein>
    <recommendedName>
        <fullName evidence="1">IrrE N-terminal-like domain-containing protein</fullName>
    </recommendedName>
</protein>
<accession>A0A5C5ZSE8</accession>
<dbReference type="Proteomes" id="UP000315440">
    <property type="component" value="Unassembled WGS sequence"/>
</dbReference>
<dbReference type="InterPro" id="IPR010359">
    <property type="entry name" value="IrrE_HExxH"/>
</dbReference>
<dbReference type="AlphaFoldDB" id="A0A5C5ZSE8"/>
<sequence>MLSELTHEEHSAALDRCAEDLLWEAAVDAPPVDAFRLARRLGIVVTGDASLAGRARRVGYRRPTTAGRFAAPLAGAIALANEARPERRQWAVAHEVGEHVAHRVFDLLGVDPREASPTARESTANGLAGRLLLPRRWFLEAAAHSGADLLAIKAVFTTASHELVARRLLECWPEPLVVTVFDNDGVTWRRSNATLGPPELSAAELVCQREARLTGEPFACEDRTNASAGGCARCWPLHEPGWRREILVTELSGAFQFGAR</sequence>
<dbReference type="Pfam" id="PF06114">
    <property type="entry name" value="Peptidase_M78"/>
    <property type="match status" value="1"/>
</dbReference>
<proteinExistence type="predicted"/>
<evidence type="ECO:0000259" key="1">
    <source>
        <dbReference type="Pfam" id="PF06114"/>
    </source>
</evidence>